<reference evidence="3 4" key="1">
    <citation type="submission" date="2013-07" db="EMBL/GenBank/DDBJ databases">
        <authorList>
            <person name="Weinstock G."/>
            <person name="Sodergren E."/>
            <person name="Wylie T."/>
            <person name="Fulton L."/>
            <person name="Fulton R."/>
            <person name="Fronick C."/>
            <person name="O'Laughlin M."/>
            <person name="Godfrey J."/>
            <person name="Miner T."/>
            <person name="Herter B."/>
            <person name="Appelbaum E."/>
            <person name="Cordes M."/>
            <person name="Lek S."/>
            <person name="Wollam A."/>
            <person name="Pepin K.H."/>
            <person name="Palsikar V.B."/>
            <person name="Mitreva M."/>
            <person name="Wilson R.K."/>
        </authorList>
    </citation>
    <scope>NUCLEOTIDE SEQUENCE [LARGE SCALE GENOMIC DNA]</scope>
    <source>
        <strain evidence="3 4">ATCC 14940</strain>
    </source>
</reference>
<dbReference type="Pfam" id="PF04607">
    <property type="entry name" value="RelA_SpoT"/>
    <property type="match status" value="1"/>
</dbReference>
<dbReference type="SMART" id="SM00954">
    <property type="entry name" value="RelA_SpoT"/>
    <property type="match status" value="1"/>
</dbReference>
<evidence type="ECO:0000256" key="1">
    <source>
        <dbReference type="ARBA" id="ARBA00004976"/>
    </source>
</evidence>
<feature type="domain" description="RelA/SpoT" evidence="2">
    <location>
        <begin position="101"/>
        <end position="224"/>
    </location>
</feature>
<organism evidence="3 4">
    <name type="scientific">[Clostridium] symbiosum ATCC 14940</name>
    <dbReference type="NCBI Taxonomy" id="411472"/>
    <lineage>
        <taxon>Bacteria</taxon>
        <taxon>Bacillati</taxon>
        <taxon>Bacillota</taxon>
        <taxon>Clostridia</taxon>
        <taxon>Lachnospirales</taxon>
        <taxon>Lachnospiraceae</taxon>
        <taxon>Otoolea</taxon>
    </lineage>
</organism>
<comment type="pathway">
    <text evidence="1">Purine metabolism; ppGpp biosynthesis; ppGpp from GTP: step 1/2.</text>
</comment>
<evidence type="ECO:0000259" key="2">
    <source>
        <dbReference type="SMART" id="SM00954"/>
    </source>
</evidence>
<proteinExistence type="predicted"/>
<protein>
    <submittedName>
        <fullName evidence="3">ATP synthase F1, delta subunit</fullName>
    </submittedName>
</protein>
<dbReference type="Gene3D" id="1.10.287.860">
    <property type="entry name" value="Nucleotidyltransferase"/>
    <property type="match status" value="1"/>
</dbReference>
<dbReference type="SUPFAM" id="SSF81301">
    <property type="entry name" value="Nucleotidyltransferase"/>
    <property type="match status" value="1"/>
</dbReference>
<gene>
    <name evidence="3" type="ORF">CLOSYM_04734</name>
</gene>
<evidence type="ECO:0000313" key="3">
    <source>
        <dbReference type="EMBL" id="ERI73666.1"/>
    </source>
</evidence>
<name>A0ABC9TR37_CLOSY</name>
<accession>A0ABC9TR37</accession>
<dbReference type="Gene3D" id="3.30.460.10">
    <property type="entry name" value="Beta Polymerase, domain 2"/>
    <property type="match status" value="1"/>
</dbReference>
<dbReference type="InterPro" id="IPR043519">
    <property type="entry name" value="NT_sf"/>
</dbReference>
<evidence type="ECO:0000313" key="4">
    <source>
        <dbReference type="Proteomes" id="UP000016491"/>
    </source>
</evidence>
<dbReference type="InterPro" id="IPR052366">
    <property type="entry name" value="GTP_Pyrophosphokinase"/>
</dbReference>
<dbReference type="PANTHER" id="PTHR47837">
    <property type="entry name" value="GTP PYROPHOSPHOKINASE YJBM"/>
    <property type="match status" value="1"/>
</dbReference>
<dbReference type="PANTHER" id="PTHR47837:SF2">
    <property type="entry name" value="GTP PYROPHOSPHOKINASE YWAC"/>
    <property type="match status" value="1"/>
</dbReference>
<dbReference type="EMBL" id="AWSU01000378">
    <property type="protein sequence ID" value="ERI73666.1"/>
    <property type="molecule type" value="Genomic_DNA"/>
</dbReference>
<dbReference type="AlphaFoldDB" id="A0ABC9TR37"/>
<dbReference type="InterPro" id="IPR007685">
    <property type="entry name" value="RelA_SpoT"/>
</dbReference>
<comment type="caution">
    <text evidence="3">The sequence shown here is derived from an EMBL/GenBank/DDBJ whole genome shotgun (WGS) entry which is preliminary data.</text>
</comment>
<sequence>MFLLLPYRFCASIGGETGAERSFHRGGACSWPPNCYQEQPIRKLKEREPLNIPKTYDQLDQWKTVMFLYNSALKAINTKIEILNNEFIHIYNYNPIEHVKSRLKTPESIVKKLKNDGREVTIPNMIDYLSDIAGIRIICSFTSDIYLIADMIARQSDITVLYIKDYIKNPKPNGYKSYHLVVTIPIYLSEGPIETKVEIQIRTIAMDFWASLEHKIYYKFEGHAPDYLEEELKACADMVDMLDAKMFSLNEAIMKISEDEKAAETAAAKE</sequence>
<dbReference type="Proteomes" id="UP000016491">
    <property type="component" value="Unassembled WGS sequence"/>
</dbReference>
<dbReference type="CDD" id="cd05399">
    <property type="entry name" value="NT_Rel-Spo_like"/>
    <property type="match status" value="1"/>
</dbReference>